<dbReference type="Proteomes" id="UP001224775">
    <property type="component" value="Unassembled WGS sequence"/>
</dbReference>
<dbReference type="InterPro" id="IPR001841">
    <property type="entry name" value="Znf_RING"/>
</dbReference>
<dbReference type="InterPro" id="IPR013083">
    <property type="entry name" value="Znf_RING/FYVE/PHD"/>
</dbReference>
<comment type="similarity">
    <text evidence="1">Belongs to the sel-1 family.</text>
</comment>
<dbReference type="InterPro" id="IPR006597">
    <property type="entry name" value="Sel1-like"/>
</dbReference>
<evidence type="ECO:0000313" key="5">
    <source>
        <dbReference type="Proteomes" id="UP001224775"/>
    </source>
</evidence>
<feature type="domain" description="RING-type" evidence="3">
    <location>
        <begin position="75"/>
        <end position="120"/>
    </location>
</feature>
<dbReference type="GO" id="GO:0005737">
    <property type="term" value="C:cytoplasm"/>
    <property type="evidence" value="ECO:0007669"/>
    <property type="project" value="UniProtKB-ARBA"/>
</dbReference>
<dbReference type="InterPro" id="IPR050767">
    <property type="entry name" value="Sel1_AlgK"/>
</dbReference>
<dbReference type="SUPFAM" id="SSF81901">
    <property type="entry name" value="HCP-like"/>
    <property type="match status" value="1"/>
</dbReference>
<keyword evidence="5" id="KW-1185">Reference proteome</keyword>
<dbReference type="Gene3D" id="1.25.40.10">
    <property type="entry name" value="Tetratricopeptide repeat domain"/>
    <property type="match status" value="1"/>
</dbReference>
<comment type="caution">
    <text evidence="4">The sequence shown here is derived from an EMBL/GenBank/DDBJ whole genome shotgun (WGS) entry which is preliminary data.</text>
</comment>
<accession>A0AAD8YGF0</accession>
<evidence type="ECO:0000313" key="4">
    <source>
        <dbReference type="EMBL" id="KAK1744676.1"/>
    </source>
</evidence>
<dbReference type="SUPFAM" id="SSF57850">
    <property type="entry name" value="RING/U-box"/>
    <property type="match status" value="1"/>
</dbReference>
<dbReference type="Gene3D" id="3.30.40.10">
    <property type="entry name" value="Zinc/RING finger domain, C3HC4 (zinc finger)"/>
    <property type="match status" value="1"/>
</dbReference>
<dbReference type="SMART" id="SM00671">
    <property type="entry name" value="SEL1"/>
    <property type="match status" value="3"/>
</dbReference>
<keyword evidence="2" id="KW-0862">Zinc</keyword>
<dbReference type="Pfam" id="PF08238">
    <property type="entry name" value="Sel1"/>
    <property type="match status" value="3"/>
</dbReference>
<evidence type="ECO:0000256" key="1">
    <source>
        <dbReference type="ARBA" id="ARBA00038101"/>
    </source>
</evidence>
<dbReference type="PANTHER" id="PTHR11102">
    <property type="entry name" value="SEL-1-LIKE PROTEIN"/>
    <property type="match status" value="1"/>
</dbReference>
<sequence length="261" mass="29579">MSATTNDTSDPAARLQELIQKREEILRGGEIHSQLHQIKELVQKEEACVLEIERQRVDAIMKEYEEQHPLITEECPLCLEDIPMASNRSFVRFSCCGKGCCRDCNLKASIHKVKKCPMCRADIPTERKAIKQIKALAKKGVAFAQAEEGWKFLYGGNGYPLDVKQAVKFLELASEQKNPKAMRFLGHTLYEGKLVTRDVQRGLYLTHEAADLGNVESRLYLGKLYVLGNGHMRDIPKAIHNYTIAYDVNTTIKHKVGQHII</sequence>
<dbReference type="AlphaFoldDB" id="A0AAD8YGF0"/>
<proteinExistence type="inferred from homology"/>
<keyword evidence="2" id="KW-0863">Zinc-finger</keyword>
<reference evidence="4" key="1">
    <citation type="submission" date="2023-06" db="EMBL/GenBank/DDBJ databases">
        <title>Survivors Of The Sea: Transcriptome response of Skeletonema marinoi to long-term dormancy.</title>
        <authorList>
            <person name="Pinder M.I.M."/>
            <person name="Kourtchenko O."/>
            <person name="Robertson E.K."/>
            <person name="Larsson T."/>
            <person name="Maumus F."/>
            <person name="Osuna-Cruz C.M."/>
            <person name="Vancaester E."/>
            <person name="Stenow R."/>
            <person name="Vandepoele K."/>
            <person name="Ploug H."/>
            <person name="Bruchert V."/>
            <person name="Godhe A."/>
            <person name="Topel M."/>
        </authorList>
    </citation>
    <scope>NUCLEOTIDE SEQUENCE</scope>
    <source>
        <strain evidence="4">R05AC</strain>
    </source>
</reference>
<dbReference type="PANTHER" id="PTHR11102:SF160">
    <property type="entry name" value="ERAD-ASSOCIATED E3 UBIQUITIN-PROTEIN LIGASE COMPONENT HRD3"/>
    <property type="match status" value="1"/>
</dbReference>
<keyword evidence="2" id="KW-0479">Metal-binding</keyword>
<dbReference type="GO" id="GO:0008270">
    <property type="term" value="F:zinc ion binding"/>
    <property type="evidence" value="ECO:0007669"/>
    <property type="project" value="UniProtKB-KW"/>
</dbReference>
<evidence type="ECO:0000256" key="2">
    <source>
        <dbReference type="PROSITE-ProRule" id="PRU00175"/>
    </source>
</evidence>
<evidence type="ECO:0000259" key="3">
    <source>
        <dbReference type="PROSITE" id="PS50089"/>
    </source>
</evidence>
<gene>
    <name evidence="4" type="ORF">QTG54_003967</name>
</gene>
<protein>
    <recommendedName>
        <fullName evidence="3">RING-type domain-containing protein</fullName>
    </recommendedName>
</protein>
<dbReference type="EMBL" id="JATAAI010000006">
    <property type="protein sequence ID" value="KAK1744676.1"/>
    <property type="molecule type" value="Genomic_DNA"/>
</dbReference>
<organism evidence="4 5">
    <name type="scientific">Skeletonema marinoi</name>
    <dbReference type="NCBI Taxonomy" id="267567"/>
    <lineage>
        <taxon>Eukaryota</taxon>
        <taxon>Sar</taxon>
        <taxon>Stramenopiles</taxon>
        <taxon>Ochrophyta</taxon>
        <taxon>Bacillariophyta</taxon>
        <taxon>Coscinodiscophyceae</taxon>
        <taxon>Thalassiosirophycidae</taxon>
        <taxon>Thalassiosirales</taxon>
        <taxon>Skeletonemataceae</taxon>
        <taxon>Skeletonema</taxon>
        <taxon>Skeletonema marinoi-dohrnii complex</taxon>
    </lineage>
</organism>
<name>A0AAD8YGF0_9STRA</name>
<dbReference type="PROSITE" id="PS50089">
    <property type="entry name" value="ZF_RING_2"/>
    <property type="match status" value="1"/>
</dbReference>
<dbReference type="InterPro" id="IPR011990">
    <property type="entry name" value="TPR-like_helical_dom_sf"/>
</dbReference>